<evidence type="ECO:0000256" key="3">
    <source>
        <dbReference type="ARBA" id="ARBA00022723"/>
    </source>
</evidence>
<dbReference type="GO" id="GO:0004157">
    <property type="term" value="F:dihydropyrimidinase activity"/>
    <property type="evidence" value="ECO:0007669"/>
    <property type="project" value="UniProtKB-EC"/>
</dbReference>
<dbReference type="SUPFAM" id="SSF51338">
    <property type="entry name" value="Composite domain of metallo-dependent hydrolases"/>
    <property type="match status" value="1"/>
</dbReference>
<dbReference type="InterPro" id="IPR011059">
    <property type="entry name" value="Metal-dep_hydrolase_composite"/>
</dbReference>
<reference evidence="6" key="1">
    <citation type="submission" date="2021-11" db="EMBL/GenBank/DDBJ databases">
        <authorList>
            <person name="Qingchun L."/>
            <person name="Dong Z."/>
            <person name="Zongwei Q."/>
            <person name="Jia Z."/>
            <person name="Duotao L."/>
        </authorList>
    </citation>
    <scope>NUCLEOTIDE SEQUENCE</scope>
    <source>
        <strain evidence="6">WLY-B-L2</strain>
    </source>
</reference>
<dbReference type="InterPro" id="IPR032466">
    <property type="entry name" value="Metal_Hydrolase"/>
</dbReference>
<comment type="similarity">
    <text evidence="2">Belongs to the metallo-dependent hydrolases superfamily. Hydantoinase/dihydropyrimidinase family.</text>
</comment>
<dbReference type="InterPro" id="IPR050378">
    <property type="entry name" value="Metallo-dep_Hydrolases_sf"/>
</dbReference>
<evidence type="ECO:0000313" key="7">
    <source>
        <dbReference type="Proteomes" id="UP001165422"/>
    </source>
</evidence>
<dbReference type="EC" id="3.5.2.2" evidence="6"/>
<name>A0ABS8N3Z5_9CLOT</name>
<dbReference type="NCBIfam" id="TIGR02033">
    <property type="entry name" value="D-hydantoinase"/>
    <property type="match status" value="1"/>
</dbReference>
<keyword evidence="3" id="KW-0479">Metal-binding</keyword>
<dbReference type="InterPro" id="IPR006680">
    <property type="entry name" value="Amidohydro-rel"/>
</dbReference>
<comment type="caution">
    <text evidence="6">The sequence shown here is derived from an EMBL/GenBank/DDBJ whole genome shotgun (WGS) entry which is preliminary data.</text>
</comment>
<dbReference type="RefSeq" id="WP_150357206.1">
    <property type="nucleotide sequence ID" value="NZ_JAJJPB010000005.1"/>
</dbReference>
<dbReference type="EMBL" id="JAJJPB010000005">
    <property type="protein sequence ID" value="MCC9294518.1"/>
    <property type="molecule type" value="Genomic_DNA"/>
</dbReference>
<dbReference type="Gene3D" id="3.20.20.140">
    <property type="entry name" value="Metal-dependent hydrolases"/>
    <property type="match status" value="1"/>
</dbReference>
<evidence type="ECO:0000313" key="6">
    <source>
        <dbReference type="EMBL" id="MCC9294518.1"/>
    </source>
</evidence>
<dbReference type="InterPro" id="IPR011778">
    <property type="entry name" value="Hydantoinase/dihydroPyrase"/>
</dbReference>
<dbReference type="Proteomes" id="UP001165422">
    <property type="component" value="Unassembled WGS sequence"/>
</dbReference>
<dbReference type="PANTHER" id="PTHR11647">
    <property type="entry name" value="HYDRANTOINASE/DIHYDROPYRIMIDINASE FAMILY MEMBER"/>
    <property type="match status" value="1"/>
</dbReference>
<dbReference type="CDD" id="cd01314">
    <property type="entry name" value="D-HYD"/>
    <property type="match status" value="1"/>
</dbReference>
<feature type="domain" description="Amidohydrolase-related" evidence="5">
    <location>
        <begin position="49"/>
        <end position="434"/>
    </location>
</feature>
<dbReference type="PANTHER" id="PTHR11647:SF1">
    <property type="entry name" value="COLLAPSIN RESPONSE MEDIATOR PROTEIN"/>
    <property type="match status" value="1"/>
</dbReference>
<keyword evidence="7" id="KW-1185">Reference proteome</keyword>
<evidence type="ECO:0000256" key="4">
    <source>
        <dbReference type="ARBA" id="ARBA00022801"/>
    </source>
</evidence>
<sequence>MSTLIKNGTIVTADDIYRGDVYIEDEIIKEIGLNICKRADVVIDAKGKYVIPGGIDIHTHLNIHVGKVTASDDFYTGTVAAACGGTTCIVDHMGFGPKDCDLTHQVKVYHKYADGKAVIDYGFHGVIQNINDNRLEELKKLLEEEGIPSSKMYLTYDFKLSDYEALRLLARQKELGGITAVHCENNDSIKYLKEYFIKQGKIQPIYHALSRPAEVEGEAINRMINLAKIAGDAPLYIVHLSTEIGLEYIKMARDRGQMVYAETCPQYLLLTEDKLRQPDGLKYIFSPPLRRERDTAALWSGIKDGYIQTIATDHCPFFYKGEKQLGKDNFADCPNGGPGIEERIPLIFSEGVVKGRIGINKFVDVCSTAPAKLSGLYPRKGHIAVGSDADIVLIDPDKEVTMTRDILHENVDYTMYEGFKVRGYPVLTMVRGEIIVQDNKFIGKKGYGKFIKRHRITHL</sequence>
<organism evidence="6 7">
    <name type="scientific">Clostridium aromativorans</name>
    <dbReference type="NCBI Taxonomy" id="2836848"/>
    <lineage>
        <taxon>Bacteria</taxon>
        <taxon>Bacillati</taxon>
        <taxon>Bacillota</taxon>
        <taxon>Clostridia</taxon>
        <taxon>Eubacteriales</taxon>
        <taxon>Clostridiaceae</taxon>
        <taxon>Clostridium</taxon>
    </lineage>
</organism>
<dbReference type="Pfam" id="PF01979">
    <property type="entry name" value="Amidohydro_1"/>
    <property type="match status" value="1"/>
</dbReference>
<evidence type="ECO:0000256" key="1">
    <source>
        <dbReference type="ARBA" id="ARBA00001947"/>
    </source>
</evidence>
<proteinExistence type="inferred from homology"/>
<evidence type="ECO:0000259" key="5">
    <source>
        <dbReference type="Pfam" id="PF01979"/>
    </source>
</evidence>
<gene>
    <name evidence="6" type="primary">hydA</name>
    <name evidence="6" type="ORF">LN736_06555</name>
</gene>
<dbReference type="Gene3D" id="2.30.40.10">
    <property type="entry name" value="Urease, subunit C, domain 1"/>
    <property type="match status" value="1"/>
</dbReference>
<accession>A0ABS8N3Z5</accession>
<comment type="cofactor">
    <cofactor evidence="1">
        <name>Zn(2+)</name>
        <dbReference type="ChEBI" id="CHEBI:29105"/>
    </cofactor>
</comment>
<keyword evidence="4 6" id="KW-0378">Hydrolase</keyword>
<dbReference type="SUPFAM" id="SSF51556">
    <property type="entry name" value="Metallo-dependent hydrolases"/>
    <property type="match status" value="1"/>
</dbReference>
<evidence type="ECO:0000256" key="2">
    <source>
        <dbReference type="ARBA" id="ARBA00008829"/>
    </source>
</evidence>
<protein>
    <submittedName>
        <fullName evidence="6">Dihydropyrimidinase</fullName>
        <ecNumber evidence="6">3.5.2.2</ecNumber>
    </submittedName>
</protein>